<evidence type="ECO:0000313" key="5">
    <source>
        <dbReference type="EMBL" id="KAB3529148.1"/>
    </source>
</evidence>
<evidence type="ECO:0000256" key="2">
    <source>
        <dbReference type="SAM" id="MobiDB-lite"/>
    </source>
</evidence>
<dbReference type="Pfam" id="PF12229">
    <property type="entry name" value="PG_binding_4"/>
    <property type="match status" value="1"/>
</dbReference>
<dbReference type="InterPro" id="IPR011098">
    <property type="entry name" value="G5_dom"/>
</dbReference>
<protein>
    <recommendedName>
        <fullName evidence="4">G5 domain-containing protein</fullName>
    </recommendedName>
</protein>
<feature type="compositionally biased region" description="Acidic residues" evidence="2">
    <location>
        <begin position="467"/>
        <end position="481"/>
    </location>
</feature>
<evidence type="ECO:0000256" key="1">
    <source>
        <dbReference type="ARBA" id="ARBA00022729"/>
    </source>
</evidence>
<dbReference type="OrthoDB" id="9797191at2"/>
<reference evidence="5 6" key="1">
    <citation type="submission" date="2019-10" db="EMBL/GenBank/DDBJ databases">
        <title>Alkaliphilus serpentinus sp. nov. and Alkaliphilus pronyensis sp. nov., two novel anaerobic alkaliphilic species isolated from the serpentinized-hosted hydrothermal field of the Prony Bay (New Caledonia).</title>
        <authorList>
            <person name="Postec A."/>
        </authorList>
    </citation>
    <scope>NUCLEOTIDE SEQUENCE [LARGE SCALE GENOMIC DNA]</scope>
    <source>
        <strain evidence="5 6">LacT</strain>
    </source>
</reference>
<proteinExistence type="predicted"/>
<feature type="domain" description="G5" evidence="4">
    <location>
        <begin position="374"/>
        <end position="454"/>
    </location>
</feature>
<accession>A0A833HN84</accession>
<dbReference type="InterPro" id="IPR052913">
    <property type="entry name" value="Glycopeptide_resist_protein"/>
</dbReference>
<dbReference type="InterPro" id="IPR007391">
    <property type="entry name" value="Vancomycin_resist_VanW"/>
</dbReference>
<feature type="transmembrane region" description="Helical" evidence="3">
    <location>
        <begin position="15"/>
        <end position="39"/>
    </location>
</feature>
<comment type="caution">
    <text evidence="5">The sequence shown here is derived from an EMBL/GenBank/DDBJ whole genome shotgun (WGS) entry which is preliminary data.</text>
</comment>
<evidence type="ECO:0000259" key="4">
    <source>
        <dbReference type="PROSITE" id="PS51109"/>
    </source>
</evidence>
<evidence type="ECO:0000256" key="3">
    <source>
        <dbReference type="SAM" id="Phobius"/>
    </source>
</evidence>
<feature type="region of interest" description="Disordered" evidence="2">
    <location>
        <begin position="452"/>
        <end position="520"/>
    </location>
</feature>
<dbReference type="EMBL" id="WBZB01000036">
    <property type="protein sequence ID" value="KAB3529148.1"/>
    <property type="molecule type" value="Genomic_DNA"/>
</dbReference>
<sequence>MLLEPVIKKNFKFKWILLIAAIILITTMITLMVIGAFMLNQKTIYKNVYIESVDVSRLSKEEANKKITEILNSEIDNHQLELKHNEKIWIIPYSNIGYRYNYDEAVEKAFSVGRKGSIWNRIKEINSTRNKPLFISLSSSYEGAKLQPLINEIRKEIEREPIDASITRINGSFRVKEEILGHKLLEEQLLKLMEDRIEGFSSEPIKIPTEIIEPQLTSIQLDEIKDVLGEFQTTFNPSSEGRATNIRLASESINNRLLMPNEGFSFNEATGPRGLEEGYQIAPVILNGKLVPGIGGGICQVSTTLYNALVRADLEVVRRQNHSLPVAYVPLGHDATVADGYIDLQFINNKEYPIYLVSYTEGDQLYVGVYGKRTDHVTISLDSKVVGVIEPQIEVRKDPNLTAGERRVEREAKRGYRVTTFKVYYRDSKEIKREEISTDYYRPVKGIVAEGIAPTVGENSNSNTEGGGEEAAEETIEEEPPTEPSPDEATGIPEEAIDEDSSAGESTQGEAKPQVPSIGQ</sequence>
<keyword evidence="3" id="KW-0812">Transmembrane</keyword>
<evidence type="ECO:0000313" key="6">
    <source>
        <dbReference type="Proteomes" id="UP000465601"/>
    </source>
</evidence>
<dbReference type="InterPro" id="IPR022029">
    <property type="entry name" value="YoaR-like_PG-bd"/>
</dbReference>
<name>A0A833HN84_9FIRM</name>
<organism evidence="5 6">
    <name type="scientific">Alkaliphilus serpentinus</name>
    <dbReference type="NCBI Taxonomy" id="1482731"/>
    <lineage>
        <taxon>Bacteria</taxon>
        <taxon>Bacillati</taxon>
        <taxon>Bacillota</taxon>
        <taxon>Clostridia</taxon>
        <taxon>Peptostreptococcales</taxon>
        <taxon>Natronincolaceae</taxon>
        <taxon>Alkaliphilus</taxon>
    </lineage>
</organism>
<gene>
    <name evidence="5" type="ORF">F8153_09930</name>
</gene>
<keyword evidence="3" id="KW-1133">Transmembrane helix</keyword>
<dbReference type="PANTHER" id="PTHR35788:SF1">
    <property type="entry name" value="EXPORTED PROTEIN"/>
    <property type="match status" value="1"/>
</dbReference>
<dbReference type="PROSITE" id="PS51109">
    <property type="entry name" value="G5"/>
    <property type="match status" value="1"/>
</dbReference>
<keyword evidence="3" id="KW-0472">Membrane</keyword>
<dbReference type="PANTHER" id="PTHR35788">
    <property type="entry name" value="EXPORTED PROTEIN-RELATED"/>
    <property type="match status" value="1"/>
</dbReference>
<dbReference type="Proteomes" id="UP000465601">
    <property type="component" value="Unassembled WGS sequence"/>
</dbReference>
<keyword evidence="1" id="KW-0732">Signal</keyword>
<dbReference type="SMART" id="SM01208">
    <property type="entry name" value="G5"/>
    <property type="match status" value="1"/>
</dbReference>
<keyword evidence="6" id="KW-1185">Reference proteome</keyword>
<dbReference type="Gene3D" id="2.20.230.10">
    <property type="entry name" value="Resuscitation-promoting factor rpfb"/>
    <property type="match status" value="1"/>
</dbReference>
<dbReference type="AlphaFoldDB" id="A0A833HN84"/>
<dbReference type="Pfam" id="PF04294">
    <property type="entry name" value="VanW"/>
    <property type="match status" value="1"/>
</dbReference>
<dbReference type="Pfam" id="PF07501">
    <property type="entry name" value="G5"/>
    <property type="match status" value="1"/>
</dbReference>